<dbReference type="Gene3D" id="2.60.210.10">
    <property type="entry name" value="Apoptosis, Tumor Necrosis Factor Receptor Associated Protein 2, Chain A"/>
    <property type="match status" value="1"/>
</dbReference>
<feature type="region of interest" description="Disordered" evidence="1">
    <location>
        <begin position="19"/>
        <end position="50"/>
    </location>
</feature>
<dbReference type="InterPro" id="IPR008974">
    <property type="entry name" value="TRAF-like"/>
</dbReference>
<accession>A0AAW0S9N9</accession>
<dbReference type="SUPFAM" id="SSF49599">
    <property type="entry name" value="TRAF domain-like"/>
    <property type="match status" value="1"/>
</dbReference>
<proteinExistence type="predicted"/>
<feature type="compositionally biased region" description="Low complexity" evidence="1">
    <location>
        <begin position="19"/>
        <end position="47"/>
    </location>
</feature>
<dbReference type="AlphaFoldDB" id="A0AAW0S9N9"/>
<evidence type="ECO:0000313" key="3">
    <source>
        <dbReference type="EMBL" id="KAK8372035.1"/>
    </source>
</evidence>
<protein>
    <recommendedName>
        <fullName evidence="2">MATH domain-containing protein</fullName>
    </recommendedName>
</protein>
<feature type="compositionally biased region" description="Low complexity" evidence="1">
    <location>
        <begin position="70"/>
        <end position="206"/>
    </location>
</feature>
<evidence type="ECO:0000313" key="4">
    <source>
        <dbReference type="Proteomes" id="UP001487740"/>
    </source>
</evidence>
<reference evidence="3 4" key="1">
    <citation type="submission" date="2023-03" db="EMBL/GenBank/DDBJ databases">
        <title>High-quality genome of Scylla paramamosain provides insights in environmental adaptation.</title>
        <authorList>
            <person name="Zhang L."/>
        </authorList>
    </citation>
    <scope>NUCLEOTIDE SEQUENCE [LARGE SCALE GENOMIC DNA]</scope>
    <source>
        <strain evidence="3">LZ_2023a</strain>
        <tissue evidence="3">Muscle</tissue>
    </source>
</reference>
<evidence type="ECO:0000256" key="1">
    <source>
        <dbReference type="SAM" id="MobiDB-lite"/>
    </source>
</evidence>
<dbReference type="EMBL" id="JARAKH010006375">
    <property type="protein sequence ID" value="KAK8372035.1"/>
    <property type="molecule type" value="Genomic_DNA"/>
</dbReference>
<feature type="compositionally biased region" description="Acidic residues" evidence="1">
    <location>
        <begin position="458"/>
        <end position="471"/>
    </location>
</feature>
<feature type="compositionally biased region" description="Basic and acidic residues" evidence="1">
    <location>
        <begin position="444"/>
        <end position="453"/>
    </location>
</feature>
<feature type="region of interest" description="Disordered" evidence="1">
    <location>
        <begin position="435"/>
        <end position="471"/>
    </location>
</feature>
<dbReference type="PROSITE" id="PS50144">
    <property type="entry name" value="MATH"/>
    <property type="match status" value="1"/>
</dbReference>
<sequence>MLLCPISAAFPFNTMANETAPSTTAPSTTVPSTTAPSTTTPSTTAPSMRPLSTTAQSAIALPTTALLTTAPSATVPSTTVPSTTAPSTTAPSTIAPSTTAPSTTGPSTTAPSTTAPSTTAPSTTAPLTTAPSTIAPSTTAPSTTAPSTTVPSTTVPSTTTPSTTTPSTIAPSTTAPSTTAPSATVLSATAPSVTPSSTPLATATADLSEEVSSNTKEEDKTKREADKREPKSEETQRLQRSEKTGDGAERRGYPEKKPHGAGVKCEATPSVSVTDKLSLEAMFRFHVKNFSKVNMPLWSAPCWLHGVPWVIKAGPITVPSSENENKEEKFLSVGLRCGGVWGAAFWACYGIVDLCLLPVNRKQAPYVVGIECLFQKNVCFGGVNRFMLWENVLNPHHGYIEDDAVTFEVRLRTAPPYVINWSSDRLMRAPMQTLAVPPPHVTSGRKDEDRNSDVNENGSDDDSDDEDMNKL</sequence>
<feature type="domain" description="MATH" evidence="2">
    <location>
        <begin position="280"/>
        <end position="411"/>
    </location>
</feature>
<name>A0AAW0S9N9_SCYPA</name>
<feature type="region of interest" description="Disordered" evidence="1">
    <location>
        <begin position="70"/>
        <end position="266"/>
    </location>
</feature>
<organism evidence="3 4">
    <name type="scientific">Scylla paramamosain</name>
    <name type="common">Mud crab</name>
    <dbReference type="NCBI Taxonomy" id="85552"/>
    <lineage>
        <taxon>Eukaryota</taxon>
        <taxon>Metazoa</taxon>
        <taxon>Ecdysozoa</taxon>
        <taxon>Arthropoda</taxon>
        <taxon>Crustacea</taxon>
        <taxon>Multicrustacea</taxon>
        <taxon>Malacostraca</taxon>
        <taxon>Eumalacostraca</taxon>
        <taxon>Eucarida</taxon>
        <taxon>Decapoda</taxon>
        <taxon>Pleocyemata</taxon>
        <taxon>Brachyura</taxon>
        <taxon>Eubrachyura</taxon>
        <taxon>Portunoidea</taxon>
        <taxon>Portunidae</taxon>
        <taxon>Portuninae</taxon>
        <taxon>Scylla</taxon>
    </lineage>
</organism>
<feature type="compositionally biased region" description="Basic and acidic residues" evidence="1">
    <location>
        <begin position="215"/>
        <end position="258"/>
    </location>
</feature>
<comment type="caution">
    <text evidence="3">The sequence shown here is derived from an EMBL/GenBank/DDBJ whole genome shotgun (WGS) entry which is preliminary data.</text>
</comment>
<dbReference type="InterPro" id="IPR002083">
    <property type="entry name" value="MATH/TRAF_dom"/>
</dbReference>
<gene>
    <name evidence="3" type="ORF">O3P69_011887</name>
</gene>
<evidence type="ECO:0000259" key="2">
    <source>
        <dbReference type="PROSITE" id="PS50144"/>
    </source>
</evidence>
<dbReference type="Proteomes" id="UP001487740">
    <property type="component" value="Unassembled WGS sequence"/>
</dbReference>
<keyword evidence="4" id="KW-1185">Reference proteome</keyword>